<evidence type="ECO:0000313" key="9">
    <source>
        <dbReference type="EMBL" id="KAH9635191.1"/>
    </source>
</evidence>
<dbReference type="FunFam" id="3.30.160.60:FF:000446">
    <property type="entry name" value="Zinc finger protein"/>
    <property type="match status" value="1"/>
</dbReference>
<dbReference type="PANTHER" id="PTHR24379:SF127">
    <property type="entry name" value="BLOODY FINGERS-RELATED"/>
    <property type="match status" value="1"/>
</dbReference>
<feature type="domain" description="C2H2-type" evidence="8">
    <location>
        <begin position="611"/>
        <end position="638"/>
    </location>
</feature>
<gene>
    <name evidence="9" type="ORF">HF086_009531</name>
</gene>
<dbReference type="EMBL" id="JACEFF010000571">
    <property type="protein sequence ID" value="KAH9635191.1"/>
    <property type="molecule type" value="Genomic_DNA"/>
</dbReference>
<dbReference type="Gene3D" id="3.30.160.60">
    <property type="entry name" value="Classic Zinc Finger"/>
    <property type="match status" value="4"/>
</dbReference>
<dbReference type="PROSITE" id="PS50157">
    <property type="entry name" value="ZINC_FINGER_C2H2_2"/>
    <property type="match status" value="7"/>
</dbReference>
<sequence>MSEEKIEVETFFGRCRCCLAYGYLKNMWLEHKYNGNSEIYGEMLAKCFALTVKNEITIKEERLDEKFLAEHPDDDEDNVSHTETEYISFNNDTMESIKEEAPDVEYTDVEYLEDEVANITAVDSSQTYNPQPIQRKKRPRVFDTEEDESGKPKRKWPQKLPKSERHKTYKQYSEMDLRKCLEEVRSGALTPGDAAVQYNIPKKTICAKVKMNTTDVPIDNTTKSKLGRREKRLKKKPTIFKPSALDEKTIKQIENKKLKVKERKKSVEQKEISIKKIKANNDFKEKVEIILDPIKKLDQVDAEQVRTRFKAIVNEKLKKGNKERQNQETSEMNKHKHNLKNILDHSNATVIKGFWTRGYHCGFCKEHRQTASDLKKHNLEAHNLIDDVITVKYVSDLFIRLDITDLKCRICNAKLKNIEDLTEHLSKTHDIKFHTDIKNYIVPFVLDSESLKCATDLMNVSKKLKKKLLFVDVQWNDTAKGENKQKSKIIVQKFKENVRILIKCTNATPIKGHWGIGYACLHCPYQTPDPPELKKHTLTTHFSNSEPIENVRYVSDMVLRVDVTDLKCEICDLRMDSLKDAMIHLKNNHDQPIHLDIPDHIIPFKFDNDFLQCALCSKQFDYFKHLSEHMTEHYPNYECADCGKHFINTRALRTHVIRHQKGVFVCAFCSKIFDTRIRMKEHERVLHMKGSKTRKCGYCDEKFMDTVRKNDHEVKVHGAPIPQFSCKACGKNFDSQRSLKSHINHFHLLLRPHKCPECGKGFYNKNEMKRHTVKHTKLKEYQCQICSKYYVTRSSLKSHMKIHDNQELFTCERCGDTFIQKKAWIQHVTKHADEAKSDMDAVDNASQDSIFA</sequence>
<evidence type="ECO:0000256" key="7">
    <source>
        <dbReference type="SAM" id="MobiDB-lite"/>
    </source>
</evidence>
<dbReference type="GO" id="GO:0008270">
    <property type="term" value="F:zinc ion binding"/>
    <property type="evidence" value="ECO:0007669"/>
    <property type="project" value="UniProtKB-KW"/>
</dbReference>
<comment type="subcellular location">
    <subcellularLocation>
        <location evidence="1">Nucleus</location>
    </subcellularLocation>
</comment>
<keyword evidence="2" id="KW-0479">Metal-binding</keyword>
<evidence type="ECO:0000256" key="3">
    <source>
        <dbReference type="ARBA" id="ARBA00022737"/>
    </source>
</evidence>
<feature type="region of interest" description="Disordered" evidence="7">
    <location>
        <begin position="122"/>
        <end position="169"/>
    </location>
</feature>
<dbReference type="GO" id="GO:0000977">
    <property type="term" value="F:RNA polymerase II transcription regulatory region sequence-specific DNA binding"/>
    <property type="evidence" value="ECO:0007669"/>
    <property type="project" value="TreeGrafter"/>
</dbReference>
<keyword evidence="3" id="KW-0677">Repeat</keyword>
<evidence type="ECO:0000256" key="6">
    <source>
        <dbReference type="PROSITE-ProRule" id="PRU00042"/>
    </source>
</evidence>
<accession>A0A922SEY0</accession>
<organism evidence="9 10">
    <name type="scientific">Spodoptera exigua</name>
    <name type="common">Beet armyworm</name>
    <name type="synonym">Noctua fulgens</name>
    <dbReference type="NCBI Taxonomy" id="7107"/>
    <lineage>
        <taxon>Eukaryota</taxon>
        <taxon>Metazoa</taxon>
        <taxon>Ecdysozoa</taxon>
        <taxon>Arthropoda</taxon>
        <taxon>Hexapoda</taxon>
        <taxon>Insecta</taxon>
        <taxon>Pterygota</taxon>
        <taxon>Neoptera</taxon>
        <taxon>Endopterygota</taxon>
        <taxon>Lepidoptera</taxon>
        <taxon>Glossata</taxon>
        <taxon>Ditrysia</taxon>
        <taxon>Noctuoidea</taxon>
        <taxon>Noctuidae</taxon>
        <taxon>Amphipyrinae</taxon>
        <taxon>Spodoptera</taxon>
    </lineage>
</organism>
<dbReference type="SUPFAM" id="SSF46689">
    <property type="entry name" value="Homeodomain-like"/>
    <property type="match status" value="1"/>
</dbReference>
<evidence type="ECO:0000256" key="5">
    <source>
        <dbReference type="ARBA" id="ARBA00022833"/>
    </source>
</evidence>
<dbReference type="GO" id="GO:0000981">
    <property type="term" value="F:DNA-binding transcription factor activity, RNA polymerase II-specific"/>
    <property type="evidence" value="ECO:0007669"/>
    <property type="project" value="TreeGrafter"/>
</dbReference>
<dbReference type="PANTHER" id="PTHR24379">
    <property type="entry name" value="KRAB AND ZINC FINGER DOMAIN-CONTAINING"/>
    <property type="match status" value="1"/>
</dbReference>
<feature type="domain" description="C2H2-type" evidence="8">
    <location>
        <begin position="753"/>
        <end position="780"/>
    </location>
</feature>
<feature type="domain" description="C2H2-type" evidence="8">
    <location>
        <begin position="809"/>
        <end position="836"/>
    </location>
</feature>
<evidence type="ECO:0000256" key="1">
    <source>
        <dbReference type="ARBA" id="ARBA00004123"/>
    </source>
</evidence>
<reference evidence="9" key="1">
    <citation type="journal article" date="2021" name="G3 (Bethesda)">
        <title>Genome and transcriptome analysis of the beet armyworm Spodoptera exigua reveals targets for pest control. .</title>
        <authorList>
            <person name="Simon S."/>
            <person name="Breeschoten T."/>
            <person name="Jansen H.J."/>
            <person name="Dirks R.P."/>
            <person name="Schranz M.E."/>
            <person name="Ros V.I.D."/>
        </authorList>
    </citation>
    <scope>NUCLEOTIDE SEQUENCE</scope>
    <source>
        <strain evidence="9">TB_SE_WUR_2020</strain>
    </source>
</reference>
<dbReference type="InterPro" id="IPR036236">
    <property type="entry name" value="Znf_C2H2_sf"/>
</dbReference>
<comment type="caution">
    <text evidence="9">The sequence shown here is derived from an EMBL/GenBank/DDBJ whole genome shotgun (WGS) entry which is preliminary data.</text>
</comment>
<feature type="domain" description="C2H2-type" evidence="8">
    <location>
        <begin position="664"/>
        <end position="692"/>
    </location>
</feature>
<keyword evidence="5" id="KW-0862">Zinc</keyword>
<protein>
    <recommendedName>
        <fullName evidence="8">C2H2-type domain-containing protein</fullName>
    </recommendedName>
</protein>
<evidence type="ECO:0000256" key="2">
    <source>
        <dbReference type="ARBA" id="ARBA00022723"/>
    </source>
</evidence>
<feature type="compositionally biased region" description="Polar residues" evidence="7">
    <location>
        <begin position="122"/>
        <end position="132"/>
    </location>
</feature>
<evidence type="ECO:0000259" key="8">
    <source>
        <dbReference type="PROSITE" id="PS50157"/>
    </source>
</evidence>
<dbReference type="InterPro" id="IPR009057">
    <property type="entry name" value="Homeodomain-like_sf"/>
</dbReference>
<dbReference type="GO" id="GO:0005634">
    <property type="term" value="C:nucleus"/>
    <property type="evidence" value="ECO:0007669"/>
    <property type="project" value="UniProtKB-SubCell"/>
</dbReference>
<name>A0A922SEY0_SPOEX</name>
<dbReference type="PROSITE" id="PS00028">
    <property type="entry name" value="ZINC_FINGER_C2H2_1"/>
    <property type="match status" value="8"/>
</dbReference>
<evidence type="ECO:0000256" key="4">
    <source>
        <dbReference type="ARBA" id="ARBA00022771"/>
    </source>
</evidence>
<proteinExistence type="predicted"/>
<dbReference type="Gene3D" id="1.10.10.60">
    <property type="entry name" value="Homeodomain-like"/>
    <property type="match status" value="1"/>
</dbReference>
<dbReference type="AlphaFoldDB" id="A0A922SEY0"/>
<feature type="domain" description="C2H2-type" evidence="8">
    <location>
        <begin position="781"/>
        <end position="808"/>
    </location>
</feature>
<dbReference type="SMART" id="SM00355">
    <property type="entry name" value="ZnF_C2H2"/>
    <property type="match status" value="12"/>
</dbReference>
<keyword evidence="4 6" id="KW-0863">Zinc-finger</keyword>
<dbReference type="Proteomes" id="UP000814243">
    <property type="component" value="Unassembled WGS sequence"/>
</dbReference>
<dbReference type="InterPro" id="IPR013087">
    <property type="entry name" value="Znf_C2H2_type"/>
</dbReference>
<dbReference type="Pfam" id="PF00096">
    <property type="entry name" value="zf-C2H2"/>
    <property type="match status" value="4"/>
</dbReference>
<evidence type="ECO:0000313" key="10">
    <source>
        <dbReference type="Proteomes" id="UP000814243"/>
    </source>
</evidence>
<feature type="domain" description="C2H2-type" evidence="8">
    <location>
        <begin position="637"/>
        <end position="659"/>
    </location>
</feature>
<feature type="domain" description="C2H2-type" evidence="8">
    <location>
        <begin position="724"/>
        <end position="752"/>
    </location>
</feature>
<dbReference type="SUPFAM" id="SSF57667">
    <property type="entry name" value="beta-beta-alpha zinc fingers"/>
    <property type="match status" value="5"/>
</dbReference>